<evidence type="ECO:0000313" key="9">
    <source>
        <dbReference type="Proteomes" id="UP001175211"/>
    </source>
</evidence>
<evidence type="ECO:0000256" key="1">
    <source>
        <dbReference type="ARBA" id="ARBA00004167"/>
    </source>
</evidence>
<evidence type="ECO:0000256" key="5">
    <source>
        <dbReference type="SAM" id="MobiDB-lite"/>
    </source>
</evidence>
<protein>
    <recommendedName>
        <fullName evidence="10">Mid2 domain-containing protein</fullName>
    </recommendedName>
</protein>
<dbReference type="InterPro" id="IPR051694">
    <property type="entry name" value="Immunoregulatory_rcpt-like"/>
</dbReference>
<name>A0AA39KA83_ARMTA</name>
<evidence type="ECO:0000313" key="8">
    <source>
        <dbReference type="EMBL" id="KAK0457439.1"/>
    </source>
</evidence>
<feature type="chain" id="PRO_5041368559" description="Mid2 domain-containing protein" evidence="7">
    <location>
        <begin position="24"/>
        <end position="296"/>
    </location>
</feature>
<keyword evidence="2 6" id="KW-0812">Transmembrane</keyword>
<gene>
    <name evidence="8" type="ORF">EV420DRAFT_493846</name>
</gene>
<dbReference type="AlphaFoldDB" id="A0AA39KA83"/>
<dbReference type="GO" id="GO:0016020">
    <property type="term" value="C:membrane"/>
    <property type="evidence" value="ECO:0007669"/>
    <property type="project" value="UniProtKB-SubCell"/>
</dbReference>
<comment type="caution">
    <text evidence="8">The sequence shown here is derived from an EMBL/GenBank/DDBJ whole genome shotgun (WGS) entry which is preliminary data.</text>
</comment>
<dbReference type="RefSeq" id="XP_060329751.1">
    <property type="nucleotide sequence ID" value="XM_060482365.1"/>
</dbReference>
<feature type="transmembrane region" description="Helical" evidence="6">
    <location>
        <begin position="241"/>
        <end position="266"/>
    </location>
</feature>
<evidence type="ECO:0000256" key="7">
    <source>
        <dbReference type="SAM" id="SignalP"/>
    </source>
</evidence>
<evidence type="ECO:0000256" key="6">
    <source>
        <dbReference type="SAM" id="Phobius"/>
    </source>
</evidence>
<sequence length="296" mass="31801">MNTMTALLKFLFSLSFLVPHLLAQNHTQCVDNGSDWYTGVTGETPCRTYERLRKICNSNYVLGALGPSIPPDTCNDQVADCCCNSIAWGLSMLCLTCQQGIGSSGNGIDAGVGAYQLYLMHGTNSFCAPNTNRSLPNDIQAAVCNNDIKIHNTLYDVFWDTGAWFYTFTRESMEKANAADGNNSFTHCASTYLNATSSLLSQSMTSSQSAQSSMTSLTDSTTTSATSTSTSSQRNSSSNTLGAGAIAGIVVGGIILAGVITLFLLWSCWYRRRGQPVIEDSDTTPRPFSTVHSSDL</sequence>
<keyword evidence="9" id="KW-1185">Reference proteome</keyword>
<keyword evidence="3 6" id="KW-1133">Transmembrane helix</keyword>
<dbReference type="CDD" id="cd12087">
    <property type="entry name" value="TM_EGFR-like"/>
    <property type="match status" value="1"/>
</dbReference>
<keyword evidence="7" id="KW-0732">Signal</keyword>
<keyword evidence="4 6" id="KW-0472">Membrane</keyword>
<feature type="region of interest" description="Disordered" evidence="5">
    <location>
        <begin position="211"/>
        <end position="239"/>
    </location>
</feature>
<dbReference type="PANTHER" id="PTHR15549">
    <property type="entry name" value="PAIRED IMMUNOGLOBULIN-LIKE TYPE 2 RECEPTOR"/>
    <property type="match status" value="1"/>
</dbReference>
<proteinExistence type="predicted"/>
<dbReference type="GeneID" id="85365913"/>
<dbReference type="EMBL" id="JAUEPS010000021">
    <property type="protein sequence ID" value="KAK0457439.1"/>
    <property type="molecule type" value="Genomic_DNA"/>
</dbReference>
<feature type="signal peptide" evidence="7">
    <location>
        <begin position="1"/>
        <end position="23"/>
    </location>
</feature>
<accession>A0AA39KA83</accession>
<comment type="subcellular location">
    <subcellularLocation>
        <location evidence="1">Membrane</location>
        <topology evidence="1">Single-pass membrane protein</topology>
    </subcellularLocation>
</comment>
<evidence type="ECO:0000256" key="4">
    <source>
        <dbReference type="ARBA" id="ARBA00023136"/>
    </source>
</evidence>
<dbReference type="Proteomes" id="UP001175211">
    <property type="component" value="Unassembled WGS sequence"/>
</dbReference>
<evidence type="ECO:0008006" key="10">
    <source>
        <dbReference type="Google" id="ProtNLM"/>
    </source>
</evidence>
<reference evidence="8" key="1">
    <citation type="submission" date="2023-06" db="EMBL/GenBank/DDBJ databases">
        <authorList>
            <consortium name="Lawrence Berkeley National Laboratory"/>
            <person name="Ahrendt S."/>
            <person name="Sahu N."/>
            <person name="Indic B."/>
            <person name="Wong-Bajracharya J."/>
            <person name="Merenyi Z."/>
            <person name="Ke H.-M."/>
            <person name="Monk M."/>
            <person name="Kocsube S."/>
            <person name="Drula E."/>
            <person name="Lipzen A."/>
            <person name="Balint B."/>
            <person name="Henrissat B."/>
            <person name="Andreopoulos B."/>
            <person name="Martin F.M."/>
            <person name="Harder C.B."/>
            <person name="Rigling D."/>
            <person name="Ford K.L."/>
            <person name="Foster G.D."/>
            <person name="Pangilinan J."/>
            <person name="Papanicolaou A."/>
            <person name="Barry K."/>
            <person name="LaButti K."/>
            <person name="Viragh M."/>
            <person name="Koriabine M."/>
            <person name="Yan M."/>
            <person name="Riley R."/>
            <person name="Champramary S."/>
            <person name="Plett K.L."/>
            <person name="Tsai I.J."/>
            <person name="Slot J."/>
            <person name="Sipos G."/>
            <person name="Plett J."/>
            <person name="Nagy L.G."/>
            <person name="Grigoriev I.V."/>
        </authorList>
    </citation>
    <scope>NUCLEOTIDE SEQUENCE</scope>
    <source>
        <strain evidence="8">CCBAS 213</strain>
    </source>
</reference>
<dbReference type="GO" id="GO:0071944">
    <property type="term" value="C:cell periphery"/>
    <property type="evidence" value="ECO:0007669"/>
    <property type="project" value="UniProtKB-ARBA"/>
</dbReference>
<evidence type="ECO:0000256" key="3">
    <source>
        <dbReference type="ARBA" id="ARBA00022989"/>
    </source>
</evidence>
<organism evidence="8 9">
    <name type="scientific">Armillaria tabescens</name>
    <name type="common">Ringless honey mushroom</name>
    <name type="synonym">Agaricus tabescens</name>
    <dbReference type="NCBI Taxonomy" id="1929756"/>
    <lineage>
        <taxon>Eukaryota</taxon>
        <taxon>Fungi</taxon>
        <taxon>Dikarya</taxon>
        <taxon>Basidiomycota</taxon>
        <taxon>Agaricomycotina</taxon>
        <taxon>Agaricomycetes</taxon>
        <taxon>Agaricomycetidae</taxon>
        <taxon>Agaricales</taxon>
        <taxon>Marasmiineae</taxon>
        <taxon>Physalacriaceae</taxon>
        <taxon>Desarmillaria</taxon>
    </lineage>
</organism>
<evidence type="ECO:0000256" key="2">
    <source>
        <dbReference type="ARBA" id="ARBA00022692"/>
    </source>
</evidence>